<organism evidence="4 5">
    <name type="scientific">Gymnopilus junonius</name>
    <name type="common">Spectacular rustgill mushroom</name>
    <name type="synonym">Gymnopilus spectabilis subsp. junonius</name>
    <dbReference type="NCBI Taxonomy" id="109634"/>
    <lineage>
        <taxon>Eukaryota</taxon>
        <taxon>Fungi</taxon>
        <taxon>Dikarya</taxon>
        <taxon>Basidiomycota</taxon>
        <taxon>Agaricomycotina</taxon>
        <taxon>Agaricomycetes</taxon>
        <taxon>Agaricomycetidae</taxon>
        <taxon>Agaricales</taxon>
        <taxon>Agaricineae</taxon>
        <taxon>Hymenogastraceae</taxon>
        <taxon>Gymnopilus</taxon>
    </lineage>
</organism>
<gene>
    <name evidence="4" type="ORF">CPB84DRAFT_1788764</name>
</gene>
<comment type="caution">
    <text evidence="4">The sequence shown here is derived from an EMBL/GenBank/DDBJ whole genome shotgun (WGS) entry which is preliminary data.</text>
</comment>
<proteinExistence type="inferred from homology"/>
<dbReference type="InterPro" id="IPR013970">
    <property type="entry name" value="Rfa2"/>
</dbReference>
<dbReference type="InterPro" id="IPR012340">
    <property type="entry name" value="NA-bd_OB-fold"/>
</dbReference>
<dbReference type="GO" id="GO:0006284">
    <property type="term" value="P:base-excision repair"/>
    <property type="evidence" value="ECO:0007669"/>
    <property type="project" value="TreeGrafter"/>
</dbReference>
<sequence length="116" mass="12753">MYQDGSGAENKELSTRVNAARLTDYVGKLVRLACRTLKMDGNTITVEASDGGQVTVFIPPNANITDPFIEVIGIVQNPTTVKMAACVNMGSDLDMKLVNDTVELIHDPRFYHKMFC</sequence>
<evidence type="ECO:0000313" key="4">
    <source>
        <dbReference type="EMBL" id="KAF8884884.1"/>
    </source>
</evidence>
<dbReference type="CDD" id="cd04479">
    <property type="entry name" value="RPA3"/>
    <property type="match status" value="1"/>
</dbReference>
<reference evidence="4" key="1">
    <citation type="submission" date="2020-11" db="EMBL/GenBank/DDBJ databases">
        <authorList>
            <consortium name="DOE Joint Genome Institute"/>
            <person name="Ahrendt S."/>
            <person name="Riley R."/>
            <person name="Andreopoulos W."/>
            <person name="LaButti K."/>
            <person name="Pangilinan J."/>
            <person name="Ruiz-duenas F.J."/>
            <person name="Barrasa J.M."/>
            <person name="Sanchez-Garcia M."/>
            <person name="Camarero S."/>
            <person name="Miyauchi S."/>
            <person name="Serrano A."/>
            <person name="Linde D."/>
            <person name="Babiker R."/>
            <person name="Drula E."/>
            <person name="Ayuso-Fernandez I."/>
            <person name="Pacheco R."/>
            <person name="Padilla G."/>
            <person name="Ferreira P."/>
            <person name="Barriuso J."/>
            <person name="Kellner H."/>
            <person name="Castanera R."/>
            <person name="Alfaro M."/>
            <person name="Ramirez L."/>
            <person name="Pisabarro A.G."/>
            <person name="Kuo A."/>
            <person name="Tritt A."/>
            <person name="Lipzen A."/>
            <person name="He G."/>
            <person name="Yan M."/>
            <person name="Ng V."/>
            <person name="Cullen D."/>
            <person name="Martin F."/>
            <person name="Rosso M.-N."/>
            <person name="Henrissat B."/>
            <person name="Hibbett D."/>
            <person name="Martinez A.T."/>
            <person name="Grigoriev I.V."/>
        </authorList>
    </citation>
    <scope>NUCLEOTIDE SEQUENCE</scope>
    <source>
        <strain evidence="4">AH 44721</strain>
    </source>
</reference>
<dbReference type="GO" id="GO:0003697">
    <property type="term" value="F:single-stranded DNA binding"/>
    <property type="evidence" value="ECO:0007669"/>
    <property type="project" value="TreeGrafter"/>
</dbReference>
<accession>A0A9P5NF71</accession>
<dbReference type="OrthoDB" id="188186at2759"/>
<comment type="subcellular location">
    <subcellularLocation>
        <location evidence="1">Nucleus</location>
    </subcellularLocation>
</comment>
<dbReference type="GO" id="GO:0006289">
    <property type="term" value="P:nucleotide-excision repair"/>
    <property type="evidence" value="ECO:0007669"/>
    <property type="project" value="TreeGrafter"/>
</dbReference>
<keyword evidence="5" id="KW-1185">Reference proteome</keyword>
<dbReference type="GO" id="GO:0035861">
    <property type="term" value="C:site of double-strand break"/>
    <property type="evidence" value="ECO:0007669"/>
    <property type="project" value="TreeGrafter"/>
</dbReference>
<dbReference type="PANTHER" id="PTHR15114">
    <property type="entry name" value="REPLICATION PROTEIN A3"/>
    <property type="match status" value="1"/>
</dbReference>
<dbReference type="Pfam" id="PF08661">
    <property type="entry name" value="Rep_fac-A_3"/>
    <property type="match status" value="1"/>
</dbReference>
<dbReference type="GO" id="GO:0006298">
    <property type="term" value="P:mismatch repair"/>
    <property type="evidence" value="ECO:0007669"/>
    <property type="project" value="TreeGrafter"/>
</dbReference>
<dbReference type="Proteomes" id="UP000724874">
    <property type="component" value="Unassembled WGS sequence"/>
</dbReference>
<evidence type="ECO:0000256" key="2">
    <source>
        <dbReference type="ARBA" id="ARBA00009761"/>
    </source>
</evidence>
<evidence type="ECO:0000256" key="1">
    <source>
        <dbReference type="ARBA" id="ARBA00004123"/>
    </source>
</evidence>
<dbReference type="GO" id="GO:0006260">
    <property type="term" value="P:DNA replication"/>
    <property type="evidence" value="ECO:0007669"/>
    <property type="project" value="InterPro"/>
</dbReference>
<evidence type="ECO:0000313" key="5">
    <source>
        <dbReference type="Proteomes" id="UP000724874"/>
    </source>
</evidence>
<protein>
    <submittedName>
        <fullName evidence="4">Replication factor A protein 3</fullName>
    </submittedName>
</protein>
<evidence type="ECO:0000256" key="3">
    <source>
        <dbReference type="ARBA" id="ARBA00023242"/>
    </source>
</evidence>
<comment type="similarity">
    <text evidence="2">Belongs to the replication factor A protein 3 family.</text>
</comment>
<dbReference type="PANTHER" id="PTHR15114:SF1">
    <property type="entry name" value="REPLICATION PROTEIN A 14 KDA SUBUNIT"/>
    <property type="match status" value="1"/>
</dbReference>
<keyword evidence="3" id="KW-0539">Nucleus</keyword>
<dbReference type="SUPFAM" id="SSF50249">
    <property type="entry name" value="Nucleic acid-binding proteins"/>
    <property type="match status" value="1"/>
</dbReference>
<name>A0A9P5NF71_GYMJU</name>
<dbReference type="Gene3D" id="2.40.50.140">
    <property type="entry name" value="Nucleic acid-binding proteins"/>
    <property type="match status" value="1"/>
</dbReference>
<dbReference type="GO" id="GO:0005662">
    <property type="term" value="C:DNA replication factor A complex"/>
    <property type="evidence" value="ECO:0007669"/>
    <property type="project" value="TreeGrafter"/>
</dbReference>
<dbReference type="GO" id="GO:0003684">
    <property type="term" value="F:damaged DNA binding"/>
    <property type="evidence" value="ECO:0007669"/>
    <property type="project" value="TreeGrafter"/>
</dbReference>
<dbReference type="EMBL" id="JADNYJ010000105">
    <property type="protein sequence ID" value="KAF8884884.1"/>
    <property type="molecule type" value="Genomic_DNA"/>
</dbReference>
<dbReference type="AlphaFoldDB" id="A0A9P5NF71"/>
<dbReference type="GO" id="GO:0000724">
    <property type="term" value="P:double-strand break repair via homologous recombination"/>
    <property type="evidence" value="ECO:0007669"/>
    <property type="project" value="TreeGrafter"/>
</dbReference>